<accession>A0A2Z3H0X3</accession>
<dbReference type="Pfam" id="PF07478">
    <property type="entry name" value="Dala_Dala_lig_C"/>
    <property type="match status" value="1"/>
</dbReference>
<keyword evidence="3" id="KW-0067">ATP-binding</keyword>
<feature type="domain" description="ATP-grasp" evidence="4">
    <location>
        <begin position="116"/>
        <end position="330"/>
    </location>
</feature>
<comment type="similarity">
    <text evidence="1">Belongs to the D-alanine--D-alanine ligase family.</text>
</comment>
<dbReference type="PANTHER" id="PTHR23132:SF23">
    <property type="entry name" value="D-ALANINE--D-ALANINE LIGASE B"/>
    <property type="match status" value="1"/>
</dbReference>
<keyword evidence="3" id="KW-0547">Nucleotide-binding</keyword>
<evidence type="ECO:0000256" key="1">
    <source>
        <dbReference type="ARBA" id="ARBA00010871"/>
    </source>
</evidence>
<sequence>MTAPSVLVLYNEPVLPPDHPDANSEHDIYDTVGDAYKVLVAAGFVTTKLGINHDPQPLLDALKRDRPAAVFNLFEGIATQTSTEVSAAALLEWLNVPFTGCPAAALALGRDKVRTKHVLAASGVPTPDYLIVDTLPVPTWCHGWPAIVKPAYQDASVGIEQSSVVTSQEQLQAQVAHTLATYGPPAIVERYIKGRELHVNVIEPFGATGGEPVALAPTEIAFQKDEPGRWAVYTFAAKWHEQSDEYKAASLKFPVDLPAADFARLAQIVQRSFRVVGCRDYARVDVRMDAGGAFHVLEVNPNPYLNSITLVDGLKARGSSYERFVVELTLAALARGGIALPAGAVTVPVGLISGS</sequence>
<dbReference type="KEGG" id="gog:C1280_23460"/>
<dbReference type="InterPro" id="IPR013815">
    <property type="entry name" value="ATP_grasp_subdomain_1"/>
</dbReference>
<evidence type="ECO:0000313" key="5">
    <source>
        <dbReference type="EMBL" id="AWM39663.1"/>
    </source>
</evidence>
<protein>
    <submittedName>
        <fullName evidence="5">D-alanine--D-alanine ligase</fullName>
    </submittedName>
</protein>
<name>A0A2Z3H0X3_9BACT</name>
<dbReference type="GO" id="GO:0005524">
    <property type="term" value="F:ATP binding"/>
    <property type="evidence" value="ECO:0007669"/>
    <property type="project" value="UniProtKB-UniRule"/>
</dbReference>
<dbReference type="GO" id="GO:0008716">
    <property type="term" value="F:D-alanine-D-alanine ligase activity"/>
    <property type="evidence" value="ECO:0007669"/>
    <property type="project" value="InterPro"/>
</dbReference>
<dbReference type="PANTHER" id="PTHR23132">
    <property type="entry name" value="D-ALANINE--D-ALANINE LIGASE"/>
    <property type="match status" value="1"/>
</dbReference>
<dbReference type="SUPFAM" id="SSF56059">
    <property type="entry name" value="Glutathione synthetase ATP-binding domain-like"/>
    <property type="match status" value="1"/>
</dbReference>
<dbReference type="AlphaFoldDB" id="A0A2Z3H0X3"/>
<proteinExistence type="inferred from homology"/>
<dbReference type="RefSeq" id="WP_010036389.1">
    <property type="nucleotide sequence ID" value="NZ_CP025958.1"/>
</dbReference>
<keyword evidence="6" id="KW-1185">Reference proteome</keyword>
<dbReference type="InterPro" id="IPR011095">
    <property type="entry name" value="Dala_Dala_lig_C"/>
</dbReference>
<evidence type="ECO:0000256" key="3">
    <source>
        <dbReference type="PROSITE-ProRule" id="PRU00409"/>
    </source>
</evidence>
<dbReference type="Gene3D" id="3.30.470.20">
    <property type="entry name" value="ATP-grasp fold, B domain"/>
    <property type="match status" value="1"/>
</dbReference>
<dbReference type="Proteomes" id="UP000245802">
    <property type="component" value="Chromosome"/>
</dbReference>
<dbReference type="Gene3D" id="3.30.1490.20">
    <property type="entry name" value="ATP-grasp fold, A domain"/>
    <property type="match status" value="1"/>
</dbReference>
<reference evidence="5 6" key="1">
    <citation type="submission" date="2018-01" db="EMBL/GenBank/DDBJ databases">
        <title>G. obscuriglobus.</title>
        <authorList>
            <person name="Franke J."/>
            <person name="Blomberg W."/>
            <person name="Selmecki A."/>
        </authorList>
    </citation>
    <scope>NUCLEOTIDE SEQUENCE [LARGE SCALE GENOMIC DNA]</scope>
    <source>
        <strain evidence="5 6">DSM 5831</strain>
    </source>
</reference>
<evidence type="ECO:0000313" key="6">
    <source>
        <dbReference type="Proteomes" id="UP000245802"/>
    </source>
</evidence>
<gene>
    <name evidence="5" type="ORF">C1280_23460</name>
</gene>
<organism evidence="5 6">
    <name type="scientific">Gemmata obscuriglobus</name>
    <dbReference type="NCBI Taxonomy" id="114"/>
    <lineage>
        <taxon>Bacteria</taxon>
        <taxon>Pseudomonadati</taxon>
        <taxon>Planctomycetota</taxon>
        <taxon>Planctomycetia</taxon>
        <taxon>Gemmatales</taxon>
        <taxon>Gemmataceae</taxon>
        <taxon>Gemmata</taxon>
    </lineage>
</organism>
<dbReference type="OrthoDB" id="9813261at2"/>
<dbReference type="GO" id="GO:0046872">
    <property type="term" value="F:metal ion binding"/>
    <property type="evidence" value="ECO:0007669"/>
    <property type="project" value="InterPro"/>
</dbReference>
<dbReference type="InterPro" id="IPR011761">
    <property type="entry name" value="ATP-grasp"/>
</dbReference>
<keyword evidence="2 5" id="KW-0436">Ligase</keyword>
<evidence type="ECO:0000259" key="4">
    <source>
        <dbReference type="PROSITE" id="PS50975"/>
    </source>
</evidence>
<evidence type="ECO:0000256" key="2">
    <source>
        <dbReference type="ARBA" id="ARBA00022598"/>
    </source>
</evidence>
<dbReference type="PROSITE" id="PS50975">
    <property type="entry name" value="ATP_GRASP"/>
    <property type="match status" value="1"/>
</dbReference>
<dbReference type="EMBL" id="CP025958">
    <property type="protein sequence ID" value="AWM39663.1"/>
    <property type="molecule type" value="Genomic_DNA"/>
</dbReference>